<reference evidence="3" key="1">
    <citation type="submission" date="2022-08" db="EMBL/GenBank/DDBJ databases">
        <authorList>
            <person name="Deng Y."/>
            <person name="Han X.-F."/>
            <person name="Zhang Y.-Q."/>
        </authorList>
    </citation>
    <scope>NUCLEOTIDE SEQUENCE</scope>
    <source>
        <strain evidence="3">CPCC 203386</strain>
    </source>
</reference>
<organism evidence="3 4">
    <name type="scientific">Herbiconiux daphne</name>
    <dbReference type="NCBI Taxonomy" id="2970914"/>
    <lineage>
        <taxon>Bacteria</taxon>
        <taxon>Bacillati</taxon>
        <taxon>Actinomycetota</taxon>
        <taxon>Actinomycetes</taxon>
        <taxon>Micrococcales</taxon>
        <taxon>Microbacteriaceae</taxon>
        <taxon>Herbiconiux</taxon>
    </lineage>
</organism>
<accession>A0ABT2H7Y9</accession>
<gene>
    <name evidence="3" type="ORF">N1032_20060</name>
</gene>
<evidence type="ECO:0000259" key="2">
    <source>
        <dbReference type="Pfam" id="PF25355"/>
    </source>
</evidence>
<feature type="domain" description="DUF7882" evidence="2">
    <location>
        <begin position="1"/>
        <end position="96"/>
    </location>
</feature>
<protein>
    <submittedName>
        <fullName evidence="3">ATP-dependent DNA ligase</fullName>
    </submittedName>
</protein>
<keyword evidence="4" id="KW-1185">Reference proteome</keyword>
<keyword evidence="3" id="KW-0436">Ligase</keyword>
<feature type="region of interest" description="Disordered" evidence="1">
    <location>
        <begin position="93"/>
        <end position="116"/>
    </location>
</feature>
<evidence type="ECO:0000256" key="1">
    <source>
        <dbReference type="SAM" id="MobiDB-lite"/>
    </source>
</evidence>
<evidence type="ECO:0000313" key="4">
    <source>
        <dbReference type="Proteomes" id="UP001165586"/>
    </source>
</evidence>
<dbReference type="Pfam" id="PF25355">
    <property type="entry name" value="DUF7882"/>
    <property type="match status" value="1"/>
</dbReference>
<name>A0ABT2H7Y9_9MICO</name>
<dbReference type="Proteomes" id="UP001165586">
    <property type="component" value="Unassembled WGS sequence"/>
</dbReference>
<dbReference type="RefSeq" id="WP_259541673.1">
    <property type="nucleotide sequence ID" value="NZ_JANLCJ010000011.1"/>
</dbReference>
<comment type="caution">
    <text evidence="3">The sequence shown here is derived from an EMBL/GenBank/DDBJ whole genome shotgun (WGS) entry which is preliminary data.</text>
</comment>
<proteinExistence type="predicted"/>
<sequence length="116" mass="13108">MGKFIYGPDGLEIEMDDRTLAHVKLAMFTKLRRNESFSFSWQVGPDSGTGRHSIWISPASMVHFHFFDSRPAALNKAWLKLMVGAANDGDLRLMQEPHDEGHSGQDAQRHVITEAR</sequence>
<dbReference type="EMBL" id="JANLCJ010000011">
    <property type="protein sequence ID" value="MCS5736039.1"/>
    <property type="molecule type" value="Genomic_DNA"/>
</dbReference>
<evidence type="ECO:0000313" key="3">
    <source>
        <dbReference type="EMBL" id="MCS5736039.1"/>
    </source>
</evidence>
<dbReference type="GO" id="GO:0016874">
    <property type="term" value="F:ligase activity"/>
    <property type="evidence" value="ECO:0007669"/>
    <property type="project" value="UniProtKB-KW"/>
</dbReference>
<dbReference type="InterPro" id="IPR057204">
    <property type="entry name" value="DUF7882"/>
</dbReference>